<dbReference type="HOGENOM" id="CLU_2811838_0_0_1"/>
<organism evidence="2 3">
    <name type="scientific">Amanita muscaria (strain Koide BX008)</name>
    <dbReference type="NCBI Taxonomy" id="946122"/>
    <lineage>
        <taxon>Eukaryota</taxon>
        <taxon>Fungi</taxon>
        <taxon>Dikarya</taxon>
        <taxon>Basidiomycota</taxon>
        <taxon>Agaricomycotina</taxon>
        <taxon>Agaricomycetes</taxon>
        <taxon>Agaricomycetidae</taxon>
        <taxon>Agaricales</taxon>
        <taxon>Pluteineae</taxon>
        <taxon>Amanitaceae</taxon>
        <taxon>Amanita</taxon>
    </lineage>
</organism>
<feature type="region of interest" description="Disordered" evidence="1">
    <location>
        <begin position="1"/>
        <end position="23"/>
    </location>
</feature>
<keyword evidence="3" id="KW-1185">Reference proteome</keyword>
<sequence length="67" mass="7350">MTFYVTSVPLHSPPPSMTQMPLRGKGQEDIKRRIHQSKVSGACHGGGCSSCMRECERPNENSFAVLS</sequence>
<dbReference type="InParanoid" id="A0A0C2WFZ7"/>
<reference evidence="2 3" key="1">
    <citation type="submission" date="2014-04" db="EMBL/GenBank/DDBJ databases">
        <title>Evolutionary Origins and Diversification of the Mycorrhizal Mutualists.</title>
        <authorList>
            <consortium name="DOE Joint Genome Institute"/>
            <consortium name="Mycorrhizal Genomics Consortium"/>
            <person name="Kohler A."/>
            <person name="Kuo A."/>
            <person name="Nagy L.G."/>
            <person name="Floudas D."/>
            <person name="Copeland A."/>
            <person name="Barry K.W."/>
            <person name="Cichocki N."/>
            <person name="Veneault-Fourrey C."/>
            <person name="LaButti K."/>
            <person name="Lindquist E.A."/>
            <person name="Lipzen A."/>
            <person name="Lundell T."/>
            <person name="Morin E."/>
            <person name="Murat C."/>
            <person name="Riley R."/>
            <person name="Ohm R."/>
            <person name="Sun H."/>
            <person name="Tunlid A."/>
            <person name="Henrissat B."/>
            <person name="Grigoriev I.V."/>
            <person name="Hibbett D.S."/>
            <person name="Martin F."/>
        </authorList>
    </citation>
    <scope>NUCLEOTIDE SEQUENCE [LARGE SCALE GENOMIC DNA]</scope>
    <source>
        <strain evidence="2 3">Koide BX008</strain>
    </source>
</reference>
<gene>
    <name evidence="2" type="ORF">M378DRAFT_591316</name>
</gene>
<accession>A0A0C2WFZ7</accession>
<dbReference type="Proteomes" id="UP000054549">
    <property type="component" value="Unassembled WGS sequence"/>
</dbReference>
<name>A0A0C2WFZ7_AMAMK</name>
<evidence type="ECO:0000313" key="3">
    <source>
        <dbReference type="Proteomes" id="UP000054549"/>
    </source>
</evidence>
<dbReference type="AlphaFoldDB" id="A0A0C2WFZ7"/>
<dbReference type="EMBL" id="KN818507">
    <property type="protein sequence ID" value="KIL55511.1"/>
    <property type="molecule type" value="Genomic_DNA"/>
</dbReference>
<proteinExistence type="predicted"/>
<evidence type="ECO:0000256" key="1">
    <source>
        <dbReference type="SAM" id="MobiDB-lite"/>
    </source>
</evidence>
<evidence type="ECO:0000313" key="2">
    <source>
        <dbReference type="EMBL" id="KIL55511.1"/>
    </source>
</evidence>
<protein>
    <submittedName>
        <fullName evidence="2">Uncharacterized protein</fullName>
    </submittedName>
</protein>